<keyword evidence="4" id="KW-1185">Reference proteome</keyword>
<name>A0A9W7I7X6_HIBTR</name>
<evidence type="ECO:0000256" key="1">
    <source>
        <dbReference type="ARBA" id="ARBA00022821"/>
    </source>
</evidence>
<sequence length="164" mass="18487">MMSKMKAINSRLQDLISIKNGLRLTEFDVNTNRPRRAIERPPCSSLVNEALVYGRENDKNAVIDLLLMDDNTDADVSVIPIVGIGGIGKTTLAQLVYNDRITNDLFDVKAWVCVSEYFDILRITKSILQSITPDSSCNDINDLNLLQVKLKEKLSKRRFLLVFG</sequence>
<dbReference type="GO" id="GO:0006952">
    <property type="term" value="P:defense response"/>
    <property type="evidence" value="ECO:0007669"/>
    <property type="project" value="UniProtKB-KW"/>
</dbReference>
<dbReference type="EMBL" id="BSYR01000024">
    <property type="protein sequence ID" value="GMI90442.1"/>
    <property type="molecule type" value="Genomic_DNA"/>
</dbReference>
<gene>
    <name evidence="3" type="ORF">HRI_002713500</name>
</gene>
<dbReference type="OrthoDB" id="1708560at2759"/>
<dbReference type="Proteomes" id="UP001165190">
    <property type="component" value="Unassembled WGS sequence"/>
</dbReference>
<dbReference type="AlphaFoldDB" id="A0A9W7I7X6"/>
<dbReference type="PRINTS" id="PR00364">
    <property type="entry name" value="DISEASERSIST"/>
</dbReference>
<comment type="caution">
    <text evidence="3">The sequence shown here is derived from an EMBL/GenBank/DDBJ whole genome shotgun (WGS) entry which is preliminary data.</text>
</comment>
<dbReference type="PANTHER" id="PTHR36766:SF51">
    <property type="entry name" value="DISEASE RESISTANCE RPP13-LIKE PROTEIN 1"/>
    <property type="match status" value="1"/>
</dbReference>
<feature type="domain" description="NB-ARC" evidence="2">
    <location>
        <begin position="56"/>
        <end position="163"/>
    </location>
</feature>
<proteinExistence type="predicted"/>
<evidence type="ECO:0000259" key="2">
    <source>
        <dbReference type="Pfam" id="PF00931"/>
    </source>
</evidence>
<dbReference type="SUPFAM" id="SSF52540">
    <property type="entry name" value="P-loop containing nucleoside triphosphate hydrolases"/>
    <property type="match status" value="1"/>
</dbReference>
<dbReference type="Gene3D" id="3.40.50.300">
    <property type="entry name" value="P-loop containing nucleotide triphosphate hydrolases"/>
    <property type="match status" value="1"/>
</dbReference>
<dbReference type="InterPro" id="IPR027417">
    <property type="entry name" value="P-loop_NTPase"/>
</dbReference>
<accession>A0A9W7I7X6</accession>
<dbReference type="InterPro" id="IPR002182">
    <property type="entry name" value="NB-ARC"/>
</dbReference>
<dbReference type="GO" id="GO:0043531">
    <property type="term" value="F:ADP binding"/>
    <property type="evidence" value="ECO:0007669"/>
    <property type="project" value="InterPro"/>
</dbReference>
<evidence type="ECO:0000313" key="4">
    <source>
        <dbReference type="Proteomes" id="UP001165190"/>
    </source>
</evidence>
<dbReference type="Pfam" id="PF00931">
    <property type="entry name" value="NB-ARC"/>
    <property type="match status" value="1"/>
</dbReference>
<reference evidence="3" key="1">
    <citation type="submission" date="2023-05" db="EMBL/GenBank/DDBJ databases">
        <title>Genome and transcriptome analyses reveal genes involved in the formation of fine ridges on petal epidermal cells in Hibiscus trionum.</title>
        <authorList>
            <person name="Koshimizu S."/>
            <person name="Masuda S."/>
            <person name="Ishii T."/>
            <person name="Shirasu K."/>
            <person name="Hoshino A."/>
            <person name="Arita M."/>
        </authorList>
    </citation>
    <scope>NUCLEOTIDE SEQUENCE</scope>
    <source>
        <strain evidence="3">Hamamatsu line</strain>
    </source>
</reference>
<keyword evidence="1" id="KW-0611">Plant defense</keyword>
<organism evidence="3 4">
    <name type="scientific">Hibiscus trionum</name>
    <name type="common">Flower of an hour</name>
    <dbReference type="NCBI Taxonomy" id="183268"/>
    <lineage>
        <taxon>Eukaryota</taxon>
        <taxon>Viridiplantae</taxon>
        <taxon>Streptophyta</taxon>
        <taxon>Embryophyta</taxon>
        <taxon>Tracheophyta</taxon>
        <taxon>Spermatophyta</taxon>
        <taxon>Magnoliopsida</taxon>
        <taxon>eudicotyledons</taxon>
        <taxon>Gunneridae</taxon>
        <taxon>Pentapetalae</taxon>
        <taxon>rosids</taxon>
        <taxon>malvids</taxon>
        <taxon>Malvales</taxon>
        <taxon>Malvaceae</taxon>
        <taxon>Malvoideae</taxon>
        <taxon>Hibiscus</taxon>
    </lineage>
</organism>
<evidence type="ECO:0000313" key="3">
    <source>
        <dbReference type="EMBL" id="GMI90442.1"/>
    </source>
</evidence>
<protein>
    <recommendedName>
        <fullName evidence="2">NB-ARC domain-containing protein</fullName>
    </recommendedName>
</protein>
<dbReference type="PANTHER" id="PTHR36766">
    <property type="entry name" value="PLANT BROAD-SPECTRUM MILDEW RESISTANCE PROTEIN RPW8"/>
    <property type="match status" value="1"/>
</dbReference>